<dbReference type="InterPro" id="IPR019931">
    <property type="entry name" value="LPXTG_anchor"/>
</dbReference>
<reference evidence="9 12" key="2">
    <citation type="submission" date="2018-10" db="EMBL/GenBank/DDBJ databases">
        <title>Genome seuquencing of Lactobacillus species.</title>
        <authorList>
            <person name="Baek C."/>
            <person name="Yi H."/>
        </authorList>
    </citation>
    <scope>NUCLEOTIDE SEQUENCE [LARGE SCALE GENOMIC DNA]</scope>
    <source>
        <strain evidence="9 12">DSM 10667</strain>
    </source>
</reference>
<keyword evidence="6" id="KW-0472">Membrane</keyword>
<evidence type="ECO:0000256" key="4">
    <source>
        <dbReference type="ARBA" id="ARBA00023088"/>
    </source>
</evidence>
<dbReference type="InterPro" id="IPR032675">
    <property type="entry name" value="LRR_dom_sf"/>
</dbReference>
<keyword evidence="6" id="KW-1133">Transmembrane helix</keyword>
<dbReference type="EMBL" id="BDOR01000007">
    <property type="protein sequence ID" value="GBF02122.1"/>
    <property type="molecule type" value="Genomic_DNA"/>
</dbReference>
<evidence type="ECO:0000256" key="2">
    <source>
        <dbReference type="ARBA" id="ARBA00022525"/>
    </source>
</evidence>
<evidence type="ECO:0000313" key="11">
    <source>
        <dbReference type="Proteomes" id="UP000236162"/>
    </source>
</evidence>
<feature type="region of interest" description="Disordered" evidence="5">
    <location>
        <begin position="143"/>
        <end position="168"/>
    </location>
</feature>
<dbReference type="Proteomes" id="UP000277896">
    <property type="component" value="Chromosome"/>
</dbReference>
<dbReference type="InterPro" id="IPR032179">
    <property type="entry name" value="Cry22Aa_Ig-like"/>
</dbReference>
<feature type="region of interest" description="Disordered" evidence="5">
    <location>
        <begin position="1417"/>
        <end position="1466"/>
    </location>
</feature>
<dbReference type="InterPro" id="IPR005046">
    <property type="entry name" value="DUF285"/>
</dbReference>
<dbReference type="InterPro" id="IPR022038">
    <property type="entry name" value="Ig-like_bact"/>
</dbReference>
<dbReference type="InterPro" id="IPR000601">
    <property type="entry name" value="PKD_dom"/>
</dbReference>
<dbReference type="Proteomes" id="UP000236162">
    <property type="component" value="Unassembled WGS sequence"/>
</dbReference>
<dbReference type="Pfam" id="PF19258">
    <property type="entry name" value="KxYKxGKxW_sig"/>
    <property type="match status" value="1"/>
</dbReference>
<sequence length="1578" mass="162986">MKKSVTTKEHYKMYKKGKIWLFAGLATLTWQVGIVAQADTVEGTSTNDASSTSTTDQSHVTASSVTLGSSRAASSSATATEKTNASATTTVAASDAAAKASQASSTTTSSSTVATTESTGATAATSAAASSATATVTASAVVTSASSDEATRVGAASSAATSTGTTATLSTTSAASSEAGAAGSSAVTSSADSKATASVATSAKIMALDATVSTSDTTSAAKDYAGYHASTNVSSGIFGTSEWWVDEDEVLHIGGGTLASTEAYMTQSDTINGIAYTIGSLNTNTITVPWFKEFVTNSDGDVPITKVVLEDKVIAASDASGLFAGLVNVTSIEGLENLDTSNVVYMAGMFEQTMHLTSLNLSNFNTSKVVDMTGMFFGMGFQSETSFELDVSSFNTSNVTNMATMFAYSKVSRLDLSNFDTSHVTNMMQMFALDADLTQLNVSSFDTSHVQLMMAMFGFCSSLTSLNVTNFDTSQVVLMQQMFENCSSLTSLDLSSFDMSNAADTTDVSDIYNGLYLMLYEDNALKQLTLNKSSKLTVPSGAGVQISAGLLDITANDVYTGKWEQRDAATNQKTGKAYTTNELNDLYTSATTVDATYTYVWQTWIDTQATTLIAGPTTTWHASDNFISAINPEEVSVALGTGTDDVTYAIADADGQVYAAMPTTTPGTYTVTYSFVDNGTTYDNTATVTIVASQAALTTADSTLVATTDPAAKWTPSDNVTGILDNTGQTIDFADADITVSGADGINLSQAGTYPVTYTYTDASGNQDTQVATITVTANNSTINASVSTVIAGPSVIWTAGDNLAGAVDTTGDEATATTSDTVDAQTPGTYQVTYTFTDSTGSLISKTVTVTVVASAAELAVKDSTFVATTNPAAKWTASDNVTAILDNAGQRVSYVDANITVAGADKVDLRQAGTYHVTYTYTDASGNEKTATATITVTANQSIIDANDSTVIAGPATTWTASDNLIGATDTNGTKVSATTSDTVDPQKPGTYNVRYTFTDSTGSVITKTVVVTVKASQASVTATDSVIKRGATWQAADNLISVVDAQGHPLSLTSAHVTTTGTVDSATPGTYHVTYHYTDVGGNVVTAQAAVVVTGVILKENAKTIVTTSAWHPNDSIASAIGTTGADAIDAVNVAITNAVGATVTSYTALGQYDVAYELNGQTTVLTLTVASAAKITASDGAVILGSDWSASDNLVAVVDENGQNVDLTDARITTIGTVDTTTPGSYHVSYQYTDAAGNATISKPITVNVTGITLKDSNKTMTTTNDWTPAENIQAAVDATGANVIGDVTYTVSATRARSIAALNHPGEYTVTYSFTDQLGTHTASMVVTVVSAAQVNVKDSTIVVGNQWTSATNLTRVLDENGAQISLTDARITTSGVVDTMTPGRYHVTYAYTDGAGNVVSAVATVTVVADTTDDNDTDGTNTSGSDSNDGDGGANTEDTSNNAGTDTKTDNAGRTDDDSKDTAIKVIGTATDRVTDTNDTDTVTNSDEDTTVNVAARHQSTSATLKYAAKTTVAGTTVKQPMSNTQPVAAAALPQTDETNSTNTLTMAGMVTLALSGLLGLFGWRKRDRNEQ</sequence>
<feature type="region of interest" description="Disordered" evidence="5">
    <location>
        <begin position="44"/>
        <end position="127"/>
    </location>
</feature>
<gene>
    <name evidence="10" type="primary">sacC</name>
    <name evidence="9" type="ORF">LP667_04195</name>
    <name evidence="10" type="ORF">LPPLD21_01661</name>
</gene>
<dbReference type="RefSeq" id="WP_021732442.1">
    <property type="nucleotide sequence ID" value="NZ_AVAI01000154.1"/>
</dbReference>
<protein>
    <submittedName>
        <fullName evidence="10">Beta-fructosidase</fullName>
    </submittedName>
    <submittedName>
        <fullName evidence="9">DUF5011 domain-containing protein</fullName>
    </submittedName>
</protein>
<evidence type="ECO:0000256" key="6">
    <source>
        <dbReference type="SAM" id="Phobius"/>
    </source>
</evidence>
<keyword evidence="11" id="KW-1185">Reference proteome</keyword>
<keyword evidence="2" id="KW-0964">Secreted</keyword>
<dbReference type="InterPro" id="IPR022263">
    <property type="entry name" value="KxYKxGKxW"/>
</dbReference>
<dbReference type="Pfam" id="PF16403">
    <property type="entry name" value="Bact_surface_Ig-like"/>
    <property type="match status" value="1"/>
</dbReference>
<evidence type="ECO:0000259" key="8">
    <source>
        <dbReference type="PROSITE" id="PS50847"/>
    </source>
</evidence>
<evidence type="ECO:0000313" key="10">
    <source>
        <dbReference type="EMBL" id="GBF02122.1"/>
    </source>
</evidence>
<evidence type="ECO:0000256" key="3">
    <source>
        <dbReference type="ARBA" id="ARBA00022729"/>
    </source>
</evidence>
<feature type="domain" description="Gram-positive cocci surface proteins LPxTG" evidence="8">
    <location>
        <begin position="1539"/>
        <end position="1578"/>
    </location>
</feature>
<keyword evidence="3" id="KW-0732">Signal</keyword>
<dbReference type="Pfam" id="PF07523">
    <property type="entry name" value="Big_3"/>
    <property type="match status" value="4"/>
</dbReference>
<organism evidence="9 12">
    <name type="scientific">Lactiplantibacillus paraplantarum</name>
    <dbReference type="NCBI Taxonomy" id="60520"/>
    <lineage>
        <taxon>Bacteria</taxon>
        <taxon>Bacillati</taxon>
        <taxon>Bacillota</taxon>
        <taxon>Bacilli</taxon>
        <taxon>Lactobacillales</taxon>
        <taxon>Lactobacillaceae</taxon>
        <taxon>Lactiplantibacillus</taxon>
    </lineage>
</organism>
<reference evidence="10 11" key="1">
    <citation type="submission" date="2017-04" db="EMBL/GenBank/DDBJ databases">
        <title>In vitro and in silico characterization of Lactobacillus paraplantarum D2-1, a starter culture for soymilk fermentation.</title>
        <authorList>
            <person name="Endo A."/>
            <person name="Sasaki F."/>
            <person name="Maeno S."/>
            <person name="Kanesaki Y."/>
            <person name="Kubota E."/>
            <person name="Torres G.A."/>
            <person name="Tomita S."/>
            <person name="Nakagawa J."/>
        </authorList>
    </citation>
    <scope>NUCLEOTIDE SEQUENCE [LARGE SCALE GENOMIC DNA]</scope>
    <source>
        <strain evidence="10 11">D2-1</strain>
    </source>
</reference>
<evidence type="ECO:0000256" key="5">
    <source>
        <dbReference type="SAM" id="MobiDB-lite"/>
    </source>
</evidence>
<proteinExistence type="predicted"/>
<dbReference type="PANTHER" id="PTHR24273:SF32">
    <property type="entry name" value="HYALIN"/>
    <property type="match status" value="1"/>
</dbReference>
<keyword evidence="4" id="KW-0572">Peptidoglycan-anchor</keyword>
<feature type="domain" description="PKD" evidence="7">
    <location>
        <begin position="798"/>
        <end position="860"/>
    </location>
</feature>
<dbReference type="Gene3D" id="2.60.40.10">
    <property type="entry name" value="Immunoglobulins"/>
    <property type="match status" value="8"/>
</dbReference>
<dbReference type="PROSITE" id="PS50093">
    <property type="entry name" value="PKD"/>
    <property type="match status" value="1"/>
</dbReference>
<keyword evidence="1" id="KW-0134">Cell wall</keyword>
<dbReference type="Pfam" id="PF03382">
    <property type="entry name" value="DUF285"/>
    <property type="match status" value="1"/>
</dbReference>
<dbReference type="NCBIfam" id="TIGR01167">
    <property type="entry name" value="LPXTG_anchor"/>
    <property type="match status" value="1"/>
</dbReference>
<feature type="compositionally biased region" description="Basic and acidic residues" evidence="5">
    <location>
        <begin position="1453"/>
        <end position="1466"/>
    </location>
</feature>
<dbReference type="PROSITE" id="PS50847">
    <property type="entry name" value="GRAM_POS_ANCHORING"/>
    <property type="match status" value="1"/>
</dbReference>
<feature type="compositionally biased region" description="Polar residues" evidence="5">
    <location>
        <begin position="1443"/>
        <end position="1452"/>
    </location>
</feature>
<evidence type="ECO:0000313" key="9">
    <source>
        <dbReference type="EMBL" id="AYJ38074.1"/>
    </source>
</evidence>
<keyword evidence="6" id="KW-0812">Transmembrane</keyword>
<feature type="transmembrane region" description="Helical" evidence="6">
    <location>
        <begin position="1551"/>
        <end position="1570"/>
    </location>
</feature>
<dbReference type="NCBIfam" id="TIGR02167">
    <property type="entry name" value="Liste_lipo_26"/>
    <property type="match status" value="5"/>
</dbReference>
<evidence type="ECO:0000256" key="1">
    <source>
        <dbReference type="ARBA" id="ARBA00022512"/>
    </source>
</evidence>
<feature type="compositionally biased region" description="Low complexity" evidence="5">
    <location>
        <begin position="1424"/>
        <end position="1433"/>
    </location>
</feature>
<dbReference type="PANTHER" id="PTHR24273">
    <property type="entry name" value="FI04643P-RELATED"/>
    <property type="match status" value="1"/>
</dbReference>
<dbReference type="NCBIfam" id="TIGR03715">
    <property type="entry name" value="KxYKxGKxW"/>
    <property type="match status" value="1"/>
</dbReference>
<dbReference type="InterPro" id="IPR011889">
    <property type="entry name" value="Liste_lipo_26"/>
</dbReference>
<accession>A0AAD0TN20</accession>
<dbReference type="Gene3D" id="3.80.10.10">
    <property type="entry name" value="Ribonuclease Inhibitor"/>
    <property type="match status" value="1"/>
</dbReference>
<dbReference type="InterPro" id="IPR013783">
    <property type="entry name" value="Ig-like_fold"/>
</dbReference>
<name>A0AAD0TN20_9LACO</name>
<dbReference type="EMBL" id="CP032744">
    <property type="protein sequence ID" value="AYJ38074.1"/>
    <property type="molecule type" value="Genomic_DNA"/>
</dbReference>
<evidence type="ECO:0000313" key="12">
    <source>
        <dbReference type="Proteomes" id="UP000277896"/>
    </source>
</evidence>
<dbReference type="SUPFAM" id="SSF52058">
    <property type="entry name" value="L domain-like"/>
    <property type="match status" value="1"/>
</dbReference>
<evidence type="ECO:0000259" key="7">
    <source>
        <dbReference type="PROSITE" id="PS50093"/>
    </source>
</evidence>